<evidence type="ECO:0000256" key="5">
    <source>
        <dbReference type="ARBA" id="ARBA00023136"/>
    </source>
</evidence>
<dbReference type="AlphaFoldDB" id="A0A449BIP6"/>
<evidence type="ECO:0000313" key="7">
    <source>
        <dbReference type="EMBL" id="VEU82341.1"/>
    </source>
</evidence>
<evidence type="ECO:0000256" key="6">
    <source>
        <dbReference type="SAM" id="Phobius"/>
    </source>
</evidence>
<feature type="transmembrane region" description="Helical" evidence="6">
    <location>
        <begin position="61"/>
        <end position="80"/>
    </location>
</feature>
<gene>
    <name evidence="7" type="ORF">NCTC10172_00351</name>
</gene>
<dbReference type="EMBL" id="LR215050">
    <property type="protein sequence ID" value="VEU82341.1"/>
    <property type="molecule type" value="Genomic_DNA"/>
</dbReference>
<keyword evidence="4 6" id="KW-1133">Transmembrane helix</keyword>
<keyword evidence="3 6" id="KW-0812">Transmembrane</keyword>
<dbReference type="KEGG" id="ahk:NCTC10172_00351"/>
<feature type="transmembrane region" description="Helical" evidence="6">
    <location>
        <begin position="124"/>
        <end position="144"/>
    </location>
</feature>
<dbReference type="InterPro" id="IPR012506">
    <property type="entry name" value="TMEM86B-like"/>
</dbReference>
<feature type="transmembrane region" description="Helical" evidence="6">
    <location>
        <begin position="92"/>
        <end position="112"/>
    </location>
</feature>
<keyword evidence="8" id="KW-1185">Reference proteome</keyword>
<feature type="transmembrane region" description="Helical" evidence="6">
    <location>
        <begin position="216"/>
        <end position="234"/>
    </location>
</feature>
<comment type="subcellular location">
    <subcellularLocation>
        <location evidence="1">Membrane</location>
        <topology evidence="1">Multi-pass membrane protein</topology>
    </subcellularLocation>
</comment>
<dbReference type="Proteomes" id="UP000290909">
    <property type="component" value="Chromosome"/>
</dbReference>
<protein>
    <submittedName>
        <fullName evidence="7">YhhN-like protein</fullName>
    </submittedName>
</protein>
<feature type="transmembrane region" description="Helical" evidence="6">
    <location>
        <begin position="178"/>
        <end position="196"/>
    </location>
</feature>
<feature type="transmembrane region" description="Helical" evidence="6">
    <location>
        <begin position="150"/>
        <end position="171"/>
    </location>
</feature>
<dbReference type="GO" id="GO:0016020">
    <property type="term" value="C:membrane"/>
    <property type="evidence" value="ECO:0007669"/>
    <property type="project" value="UniProtKB-SubCell"/>
</dbReference>
<evidence type="ECO:0000256" key="2">
    <source>
        <dbReference type="ARBA" id="ARBA00007375"/>
    </source>
</evidence>
<comment type="similarity">
    <text evidence="2">Belongs to the TMEM86 family.</text>
</comment>
<accession>A0A449BIP6</accession>
<reference evidence="7 8" key="1">
    <citation type="submission" date="2019-01" db="EMBL/GenBank/DDBJ databases">
        <authorList>
            <consortium name="Pathogen Informatics"/>
        </authorList>
    </citation>
    <scope>NUCLEOTIDE SEQUENCE [LARGE SCALE GENOMIC DNA]</scope>
    <source>
        <strain evidence="7 8">NCTC10172</strain>
    </source>
</reference>
<evidence type="ECO:0000256" key="1">
    <source>
        <dbReference type="ARBA" id="ARBA00004141"/>
    </source>
</evidence>
<dbReference type="Pfam" id="PF07947">
    <property type="entry name" value="YhhN"/>
    <property type="match status" value="1"/>
</dbReference>
<evidence type="ECO:0000313" key="8">
    <source>
        <dbReference type="Proteomes" id="UP000290909"/>
    </source>
</evidence>
<feature type="transmembrane region" description="Helical" evidence="6">
    <location>
        <begin position="33"/>
        <end position="49"/>
    </location>
</feature>
<feature type="transmembrane region" description="Helical" evidence="6">
    <location>
        <begin position="7"/>
        <end position="27"/>
    </location>
</feature>
<sequence>MDLKKNGIFVPIMAVGIYFILRIFEWIGLNATQGYILQLMLIFYSIVYVKDHDKKTSHKILIILGGVFCLIGDMFLASAFRPLLEKLNLTGFRMPFGMLGFFIGNILWFISLCQHHDNISMKRFYKVFLLVAASLILLWFVTIFNTDNLLLSILALVYCFGLGLNLTYAIANLKQDKLYKVLLVGYIVFIFSDLWIGINDIKGFDTNPYVLGQDAVVIWLSYVIALACIFYFHASYQRRKNDSWWIYLFIRWEHKFQIKSNTFTYFKSFSWYHLSIFLSDDWIFLS</sequence>
<name>A0A449BIP6_9MOLU</name>
<keyword evidence="5 6" id="KW-0472">Membrane</keyword>
<proteinExistence type="inferred from homology"/>
<evidence type="ECO:0000256" key="4">
    <source>
        <dbReference type="ARBA" id="ARBA00022989"/>
    </source>
</evidence>
<organism evidence="7 8">
    <name type="scientific">Acholeplasma hippikon</name>
    <dbReference type="NCBI Taxonomy" id="264636"/>
    <lineage>
        <taxon>Bacteria</taxon>
        <taxon>Bacillati</taxon>
        <taxon>Mycoplasmatota</taxon>
        <taxon>Mollicutes</taxon>
        <taxon>Acholeplasmatales</taxon>
        <taxon>Acholeplasmataceae</taxon>
        <taxon>Acholeplasma</taxon>
    </lineage>
</organism>
<dbReference type="STRING" id="1408416.GCA_000702765_01067"/>
<evidence type="ECO:0000256" key="3">
    <source>
        <dbReference type="ARBA" id="ARBA00022692"/>
    </source>
</evidence>